<dbReference type="EMBL" id="CP004346">
    <property type="protein sequence ID" value="AGH40918.1"/>
    <property type="molecule type" value="Genomic_DNA"/>
</dbReference>
<dbReference type="InterPro" id="IPR045621">
    <property type="entry name" value="BPD_transp_1_N"/>
</dbReference>
<dbReference type="CDD" id="cd06261">
    <property type="entry name" value="TM_PBP2"/>
    <property type="match status" value="1"/>
</dbReference>
<evidence type="ECO:0000259" key="9">
    <source>
        <dbReference type="PROSITE" id="PS50928"/>
    </source>
</evidence>
<dbReference type="SUPFAM" id="SSF161098">
    <property type="entry name" value="MetI-like"/>
    <property type="match status" value="1"/>
</dbReference>
<keyword evidence="2 7" id="KW-0813">Transport</keyword>
<feature type="transmembrane region" description="Helical" evidence="7">
    <location>
        <begin position="174"/>
        <end position="197"/>
    </location>
</feature>
<evidence type="ECO:0000256" key="6">
    <source>
        <dbReference type="ARBA" id="ARBA00023136"/>
    </source>
</evidence>
<evidence type="ECO:0000256" key="4">
    <source>
        <dbReference type="ARBA" id="ARBA00022692"/>
    </source>
</evidence>
<dbReference type="Pfam" id="PF19300">
    <property type="entry name" value="BPD_transp_1_N"/>
    <property type="match status" value="1"/>
</dbReference>
<evidence type="ECO:0000256" key="5">
    <source>
        <dbReference type="ARBA" id="ARBA00022989"/>
    </source>
</evidence>
<feature type="transmembrane region" description="Helical" evidence="7">
    <location>
        <begin position="346"/>
        <end position="374"/>
    </location>
</feature>
<feature type="transmembrane region" description="Helical" evidence="7">
    <location>
        <begin position="248"/>
        <end position="267"/>
    </location>
</feature>
<keyword evidence="4 7" id="KW-0812">Transmembrane</keyword>
<feature type="transmembrane region" description="Helical" evidence="7">
    <location>
        <begin position="302"/>
        <end position="323"/>
    </location>
</feature>
<dbReference type="HOGENOM" id="CLU_036879_0_3_11"/>
<evidence type="ECO:0000256" key="2">
    <source>
        <dbReference type="ARBA" id="ARBA00022448"/>
    </source>
</evidence>
<evidence type="ECO:0000256" key="3">
    <source>
        <dbReference type="ARBA" id="ARBA00022475"/>
    </source>
</evidence>
<keyword evidence="6 7" id="KW-0472">Membrane</keyword>
<dbReference type="AlphaFoldDB" id="M4REC8"/>
<evidence type="ECO:0000313" key="11">
    <source>
        <dbReference type="Proteomes" id="UP000011835"/>
    </source>
</evidence>
<keyword evidence="5 7" id="KW-1133">Transmembrane helix</keyword>
<feature type="transmembrane region" description="Helical" evidence="7">
    <location>
        <begin position="143"/>
        <end position="162"/>
    </location>
</feature>
<reference evidence="10 11" key="1">
    <citation type="journal article" date="2013" name="Genome Announc.">
        <title>Complete Genome Sequence of the Probiotic Bifidobacterium thermophilum Strain RBL67.</title>
        <authorList>
            <person name="Jans C."/>
            <person name="Lacroix C."/>
            <person name="Follador R."/>
            <person name="Stevens M.J."/>
        </authorList>
    </citation>
    <scope>NUCLEOTIDE SEQUENCE [LARGE SCALE GENOMIC DNA]</scope>
    <source>
        <strain evidence="10 11">RBL67</strain>
    </source>
</reference>
<sequence length="380" mass="41530">MSQDNSGDDAGQDRYGKTVADVPDGSAVRQKEEKGKRRRLSSGFFRFIIVRFLLIIPTIFILVTLVFFVMRATGDPISAALGGRLPPAELRKRIHAAGYDRPLIVQYFDYLGGLLHGDLGRTLTDNQPVTSILTHYGAATFELAFLALIVALLVGIPLGKLAARHRDRVGDAAIRVFAILCYATPVFFLGLLFKLIFSVKFDILPSSGRCSLASEMQFDRLVSPTGFYIIDALQLGDAGVLADVLEHAILPALALGLLTAGVFIRLVRTNVISTFNSPYVEAARSRGVSESRLLSKHAWKPALIPIITVMGMQIAMMLAGAVLTETTFEWKGLGFMLSTYLKSRDFVAVQGIVILIAIIVSVVNFIVDVISALIDPRVRY</sequence>
<feature type="region of interest" description="Disordered" evidence="8">
    <location>
        <begin position="1"/>
        <end position="34"/>
    </location>
</feature>
<name>M4REC8_9BIFI</name>
<feature type="transmembrane region" description="Helical" evidence="7">
    <location>
        <begin position="44"/>
        <end position="70"/>
    </location>
</feature>
<proteinExistence type="inferred from homology"/>
<dbReference type="Proteomes" id="UP000011835">
    <property type="component" value="Chromosome"/>
</dbReference>
<gene>
    <name evidence="10" type="ORF">D805_0651</name>
</gene>
<dbReference type="PANTHER" id="PTHR43163">
    <property type="entry name" value="DIPEPTIDE TRANSPORT SYSTEM PERMEASE PROTEIN DPPB-RELATED"/>
    <property type="match status" value="1"/>
</dbReference>
<dbReference type="PROSITE" id="PS50928">
    <property type="entry name" value="ABC_TM1"/>
    <property type="match status" value="1"/>
</dbReference>
<dbReference type="Gene3D" id="1.10.3720.10">
    <property type="entry name" value="MetI-like"/>
    <property type="match status" value="1"/>
</dbReference>
<keyword evidence="3" id="KW-1003">Cell membrane</keyword>
<dbReference type="GO" id="GO:0055085">
    <property type="term" value="P:transmembrane transport"/>
    <property type="evidence" value="ECO:0007669"/>
    <property type="project" value="InterPro"/>
</dbReference>
<dbReference type="Pfam" id="PF00528">
    <property type="entry name" value="BPD_transp_1"/>
    <property type="match status" value="1"/>
</dbReference>
<dbReference type="GO" id="GO:0005886">
    <property type="term" value="C:plasma membrane"/>
    <property type="evidence" value="ECO:0007669"/>
    <property type="project" value="UniProtKB-SubCell"/>
</dbReference>
<dbReference type="PATRIC" id="fig|1254439.12.peg.650"/>
<protein>
    <submittedName>
        <fullName evidence="10">Peptide ABC transporter permease</fullName>
    </submittedName>
</protein>
<dbReference type="InterPro" id="IPR000515">
    <property type="entry name" value="MetI-like"/>
</dbReference>
<dbReference type="PANTHER" id="PTHR43163:SF6">
    <property type="entry name" value="DIPEPTIDE TRANSPORT SYSTEM PERMEASE PROTEIN DPPB-RELATED"/>
    <property type="match status" value="1"/>
</dbReference>
<keyword evidence="11" id="KW-1185">Reference proteome</keyword>
<dbReference type="KEGG" id="btp:D805_0651"/>
<evidence type="ECO:0000256" key="8">
    <source>
        <dbReference type="SAM" id="MobiDB-lite"/>
    </source>
</evidence>
<comment type="similarity">
    <text evidence="7">Belongs to the binding-protein-dependent transport system permease family.</text>
</comment>
<feature type="domain" description="ABC transmembrane type-1" evidence="9">
    <location>
        <begin position="137"/>
        <end position="371"/>
    </location>
</feature>
<comment type="subcellular location">
    <subcellularLocation>
        <location evidence="1 7">Cell membrane</location>
        <topology evidence="1 7">Multi-pass membrane protein</topology>
    </subcellularLocation>
</comment>
<evidence type="ECO:0000256" key="1">
    <source>
        <dbReference type="ARBA" id="ARBA00004651"/>
    </source>
</evidence>
<evidence type="ECO:0000256" key="7">
    <source>
        <dbReference type="RuleBase" id="RU363032"/>
    </source>
</evidence>
<dbReference type="InterPro" id="IPR035906">
    <property type="entry name" value="MetI-like_sf"/>
</dbReference>
<evidence type="ECO:0000313" key="10">
    <source>
        <dbReference type="EMBL" id="AGH40918.1"/>
    </source>
</evidence>
<organism evidence="10 11">
    <name type="scientific">Bifidobacterium thermophilum RBL67</name>
    <dbReference type="NCBI Taxonomy" id="1254439"/>
    <lineage>
        <taxon>Bacteria</taxon>
        <taxon>Bacillati</taxon>
        <taxon>Actinomycetota</taxon>
        <taxon>Actinomycetes</taxon>
        <taxon>Bifidobacteriales</taxon>
        <taxon>Bifidobacteriaceae</taxon>
        <taxon>Bifidobacterium</taxon>
    </lineage>
</organism>
<accession>M4REC8</accession>